<evidence type="ECO:0000256" key="2">
    <source>
        <dbReference type="ARBA" id="ARBA00008220"/>
    </source>
</evidence>
<dbReference type="InterPro" id="IPR004754">
    <property type="entry name" value="Amino_acid_antiprt"/>
</dbReference>
<keyword evidence="11" id="KW-1185">Reference proteome</keyword>
<sequence length="475" mass="50767">MEGSVGKQKKLGLMLLIALGVGSMIGGGIFNSPTDLIGVSNPQSALIAWLIGGVGIVSLALVFQMLANKRPSLTGGIYSYARAGFGEFVGFNSAWGYWLSAWLGNVAFLVLLFKTFNSLLGKGHELKPVVTFIVASILLWIIHYIITRGIKDAGVVNAIVTVAKLLPLILVIVFGLIVFKVPIFNVHNWTTTLASDGSASSLIGQIKGAMGTILWCFIGVEAATVLSERAESQKIVGKATVLSILITLLIYMLISTIAMGVVPAKVLAKASTPLANVLQATILGGAGGVIVKLGLIVSLLGATLSWILLAAEIPYVAAKDGVMPKWFSKENKNGVPINSLILTNVLTQIFLVSLLSDKLQSAYYTLYYMATTLILVPYLFSALFSLKVCNEDKSLVADTIISLIATIYSLYVIYAVGISYLGLAFIMYAIGIIPYYIAKRERGEKVSKAEVISMAIMILIAIVMIYEVATGKITP</sequence>
<comment type="similarity">
    <text evidence="2">Belongs to the amino acid-polyamine-organocation (APC) superfamily. Basic amino acid/polyamine antiporter (APA) (TC 2.A.3.2) family.</text>
</comment>
<feature type="transmembrane region" description="Helical" evidence="9">
    <location>
        <begin position="335"/>
        <end position="356"/>
    </location>
</feature>
<dbReference type="EMBL" id="CP003184">
    <property type="protein sequence ID" value="AFK85791.1"/>
    <property type="molecule type" value="Genomic_DNA"/>
</dbReference>
<dbReference type="GO" id="GO:0022857">
    <property type="term" value="F:transmembrane transporter activity"/>
    <property type="evidence" value="ECO:0007669"/>
    <property type="project" value="InterPro"/>
</dbReference>
<keyword evidence="7 9" id="KW-1133">Transmembrane helix</keyword>
<evidence type="ECO:0000256" key="8">
    <source>
        <dbReference type="ARBA" id="ARBA00023136"/>
    </source>
</evidence>
<evidence type="ECO:0000256" key="3">
    <source>
        <dbReference type="ARBA" id="ARBA00022448"/>
    </source>
</evidence>
<feature type="transmembrane region" description="Helical" evidence="9">
    <location>
        <begin position="449"/>
        <end position="469"/>
    </location>
</feature>
<organism evidence="10 11">
    <name type="scientific">Thermoanaerobacterium saccharolyticum (strain DSM 8691 / JW/SL-YS485)</name>
    <dbReference type="NCBI Taxonomy" id="1094508"/>
    <lineage>
        <taxon>Bacteria</taxon>
        <taxon>Bacillati</taxon>
        <taxon>Bacillota</taxon>
        <taxon>Clostridia</taxon>
        <taxon>Thermoanaerobacterales</taxon>
        <taxon>Thermoanaerobacteraceae</taxon>
        <taxon>Thermoanaerobacterium</taxon>
    </lineage>
</organism>
<dbReference type="BioCyc" id="TSAC1094508:GLMA-779-MONOMER"/>
<keyword evidence="8 9" id="KW-0472">Membrane</keyword>
<feature type="transmembrane region" description="Helical" evidence="9">
    <location>
        <begin position="158"/>
        <end position="179"/>
    </location>
</feature>
<dbReference type="GO" id="GO:0006865">
    <property type="term" value="P:amino acid transport"/>
    <property type="evidence" value="ECO:0007669"/>
    <property type="project" value="UniProtKB-KW"/>
</dbReference>
<feature type="transmembrane region" description="Helical" evidence="9">
    <location>
        <begin position="128"/>
        <end position="146"/>
    </location>
</feature>
<keyword evidence="3" id="KW-0813">Transport</keyword>
<dbReference type="PATRIC" id="fig|1094508.3.peg.776"/>
<comment type="subcellular location">
    <subcellularLocation>
        <location evidence="1">Cell membrane</location>
        <topology evidence="1">Multi-pass membrane protein</topology>
    </subcellularLocation>
</comment>
<feature type="transmembrane region" description="Helical" evidence="9">
    <location>
        <begin position="88"/>
        <end position="113"/>
    </location>
</feature>
<keyword evidence="6" id="KW-0029">Amino-acid transport</keyword>
<evidence type="ECO:0000256" key="7">
    <source>
        <dbReference type="ARBA" id="ARBA00022989"/>
    </source>
</evidence>
<dbReference type="PIRSF" id="PIRSF006060">
    <property type="entry name" value="AA_transporter"/>
    <property type="match status" value="1"/>
</dbReference>
<dbReference type="Pfam" id="PF13520">
    <property type="entry name" value="AA_permease_2"/>
    <property type="match status" value="1"/>
</dbReference>
<proteinExistence type="inferred from homology"/>
<feature type="transmembrane region" description="Helical" evidence="9">
    <location>
        <begin position="12"/>
        <end position="30"/>
    </location>
</feature>
<evidence type="ECO:0000256" key="6">
    <source>
        <dbReference type="ARBA" id="ARBA00022970"/>
    </source>
</evidence>
<keyword evidence="4" id="KW-1003">Cell membrane</keyword>
<evidence type="ECO:0000313" key="11">
    <source>
        <dbReference type="Proteomes" id="UP000006178"/>
    </source>
</evidence>
<name>I3VTE6_THESW</name>
<dbReference type="eggNOG" id="COG0531">
    <property type="taxonomic scope" value="Bacteria"/>
</dbReference>
<evidence type="ECO:0000256" key="4">
    <source>
        <dbReference type="ARBA" id="ARBA00022475"/>
    </source>
</evidence>
<evidence type="ECO:0000256" key="5">
    <source>
        <dbReference type="ARBA" id="ARBA00022692"/>
    </source>
</evidence>
<accession>I3VTE6</accession>
<feature type="transmembrane region" description="Helical" evidence="9">
    <location>
        <begin position="420"/>
        <end position="437"/>
    </location>
</feature>
<dbReference type="InterPro" id="IPR050367">
    <property type="entry name" value="APC_superfamily"/>
</dbReference>
<dbReference type="NCBIfam" id="TIGR00905">
    <property type="entry name" value="2A0302"/>
    <property type="match status" value="1"/>
</dbReference>
<dbReference type="Proteomes" id="UP000006178">
    <property type="component" value="Chromosome"/>
</dbReference>
<dbReference type="InterPro" id="IPR002293">
    <property type="entry name" value="AA/rel_permease1"/>
</dbReference>
<feature type="transmembrane region" description="Helical" evidence="9">
    <location>
        <begin position="208"/>
        <end position="227"/>
    </location>
</feature>
<dbReference type="Gene3D" id="1.20.1740.10">
    <property type="entry name" value="Amino acid/polyamine transporter I"/>
    <property type="match status" value="1"/>
</dbReference>
<evidence type="ECO:0000256" key="9">
    <source>
        <dbReference type="SAM" id="Phobius"/>
    </source>
</evidence>
<gene>
    <name evidence="10" type="ordered locus">Tsac_0769</name>
</gene>
<dbReference type="PANTHER" id="PTHR42770">
    <property type="entry name" value="AMINO ACID TRANSPORTER-RELATED"/>
    <property type="match status" value="1"/>
</dbReference>
<dbReference type="RefSeq" id="WP_014757696.1">
    <property type="nucleotide sequence ID" value="NC_017992.1"/>
</dbReference>
<dbReference type="PANTHER" id="PTHR42770:SF4">
    <property type="entry name" value="ARGININE_ORNITHINE ANTIPORTER-RELATED"/>
    <property type="match status" value="1"/>
</dbReference>
<feature type="transmembrane region" description="Helical" evidence="9">
    <location>
        <begin position="239"/>
        <end position="262"/>
    </location>
</feature>
<feature type="transmembrane region" description="Helical" evidence="9">
    <location>
        <begin position="46"/>
        <end position="67"/>
    </location>
</feature>
<feature type="transmembrane region" description="Helical" evidence="9">
    <location>
        <begin position="282"/>
        <end position="309"/>
    </location>
</feature>
<reference evidence="10 11" key="1">
    <citation type="journal article" date="2014" name="Appl. Environ. Microbiol.">
        <title>Profile of Secreted Hydrolases, Associated Proteins, and SlpA in Thermoanaerobacterium saccharolyticum during the Degradation of Hemicellulose.</title>
        <authorList>
            <person name="Currie D.H."/>
            <person name="Guss A.M."/>
            <person name="Herring C.D."/>
            <person name="Giannone R.J."/>
            <person name="Johnson C.M."/>
            <person name="Lankford P.K."/>
            <person name="Brown S.D."/>
            <person name="Hettich R.L."/>
            <person name="Lynd L.R."/>
        </authorList>
    </citation>
    <scope>NUCLEOTIDE SEQUENCE [LARGE SCALE GENOMIC DNA]</scope>
    <source>
        <strain evidence="11">DSM 8691 / JW/SL-YS485</strain>
    </source>
</reference>
<feature type="transmembrane region" description="Helical" evidence="9">
    <location>
        <begin position="362"/>
        <end position="383"/>
    </location>
</feature>
<dbReference type="KEGG" id="tsh:Tsac_0769"/>
<evidence type="ECO:0000313" key="10">
    <source>
        <dbReference type="EMBL" id="AFK85791.1"/>
    </source>
</evidence>
<dbReference type="STRING" id="1094508.Tsac_0769"/>
<dbReference type="AlphaFoldDB" id="I3VTE6"/>
<keyword evidence="5 9" id="KW-0812">Transmembrane</keyword>
<dbReference type="GO" id="GO:0005886">
    <property type="term" value="C:plasma membrane"/>
    <property type="evidence" value="ECO:0007669"/>
    <property type="project" value="UniProtKB-SubCell"/>
</dbReference>
<protein>
    <submittedName>
        <fullName evidence="10">Arginine/ornithine antiporter</fullName>
    </submittedName>
</protein>
<evidence type="ECO:0000256" key="1">
    <source>
        <dbReference type="ARBA" id="ARBA00004651"/>
    </source>
</evidence>